<evidence type="ECO:0000256" key="1">
    <source>
        <dbReference type="SAM" id="Phobius"/>
    </source>
</evidence>
<keyword evidence="1" id="KW-1133">Transmembrane helix</keyword>
<gene>
    <name evidence="2" type="ORF">BpHYR1_025629</name>
</gene>
<comment type="caution">
    <text evidence="2">The sequence shown here is derived from an EMBL/GenBank/DDBJ whole genome shotgun (WGS) entry which is preliminary data.</text>
</comment>
<name>A0A3M7SU25_BRAPC</name>
<dbReference type="AlphaFoldDB" id="A0A3M7SU25"/>
<keyword evidence="1" id="KW-0472">Membrane</keyword>
<evidence type="ECO:0000313" key="3">
    <source>
        <dbReference type="Proteomes" id="UP000276133"/>
    </source>
</evidence>
<keyword evidence="3" id="KW-1185">Reference proteome</keyword>
<protein>
    <submittedName>
        <fullName evidence="2">Uncharacterized protein</fullName>
    </submittedName>
</protein>
<dbReference type="Proteomes" id="UP000276133">
    <property type="component" value="Unassembled WGS sequence"/>
</dbReference>
<proteinExistence type="predicted"/>
<accession>A0A3M7SU25</accession>
<sequence length="86" mass="9979">MEYCPNLLHCIRRAGCSVNRTLGWCWRVWPIFHSAGCLTLGGCEDICLKILDSKGCLLLSIGLDKICAIYFLTTFFYYFFTQIFFF</sequence>
<dbReference type="EMBL" id="REGN01000772">
    <property type="protein sequence ID" value="RNA39246.1"/>
    <property type="molecule type" value="Genomic_DNA"/>
</dbReference>
<reference evidence="2 3" key="1">
    <citation type="journal article" date="2018" name="Sci. Rep.">
        <title>Genomic signatures of local adaptation to the degree of environmental predictability in rotifers.</title>
        <authorList>
            <person name="Franch-Gras L."/>
            <person name="Hahn C."/>
            <person name="Garcia-Roger E.M."/>
            <person name="Carmona M.J."/>
            <person name="Serra M."/>
            <person name="Gomez A."/>
        </authorList>
    </citation>
    <scope>NUCLEOTIDE SEQUENCE [LARGE SCALE GENOMIC DNA]</scope>
    <source>
        <strain evidence="2">HYR1</strain>
    </source>
</reference>
<keyword evidence="1" id="KW-0812">Transmembrane</keyword>
<evidence type="ECO:0000313" key="2">
    <source>
        <dbReference type="EMBL" id="RNA39246.1"/>
    </source>
</evidence>
<feature type="transmembrane region" description="Helical" evidence="1">
    <location>
        <begin position="56"/>
        <end position="80"/>
    </location>
</feature>
<organism evidence="2 3">
    <name type="scientific">Brachionus plicatilis</name>
    <name type="common">Marine rotifer</name>
    <name type="synonym">Brachionus muelleri</name>
    <dbReference type="NCBI Taxonomy" id="10195"/>
    <lineage>
        <taxon>Eukaryota</taxon>
        <taxon>Metazoa</taxon>
        <taxon>Spiralia</taxon>
        <taxon>Gnathifera</taxon>
        <taxon>Rotifera</taxon>
        <taxon>Eurotatoria</taxon>
        <taxon>Monogononta</taxon>
        <taxon>Pseudotrocha</taxon>
        <taxon>Ploima</taxon>
        <taxon>Brachionidae</taxon>
        <taxon>Brachionus</taxon>
    </lineage>
</organism>